<keyword evidence="1" id="KW-0031">Aminopeptidase</keyword>
<protein>
    <submittedName>
        <fullName evidence="6">Unannotated protein</fullName>
    </submittedName>
</protein>
<dbReference type="HAMAP" id="MF_01974">
    <property type="entry name" value="MetAP_1"/>
    <property type="match status" value="1"/>
</dbReference>
<dbReference type="CDD" id="cd01086">
    <property type="entry name" value="MetAP1"/>
    <property type="match status" value="1"/>
</dbReference>
<evidence type="ECO:0000256" key="3">
    <source>
        <dbReference type="ARBA" id="ARBA00022723"/>
    </source>
</evidence>
<dbReference type="PROSITE" id="PS00680">
    <property type="entry name" value="MAP_1"/>
    <property type="match status" value="1"/>
</dbReference>
<proteinExistence type="inferred from homology"/>
<dbReference type="Gene3D" id="3.90.230.10">
    <property type="entry name" value="Creatinase/methionine aminopeptidase superfamily"/>
    <property type="match status" value="1"/>
</dbReference>
<dbReference type="AlphaFoldDB" id="A0A6J6HQ67"/>
<accession>A0A6J6HQ67</accession>
<dbReference type="NCBIfam" id="TIGR00500">
    <property type="entry name" value="met_pdase_I"/>
    <property type="match status" value="1"/>
</dbReference>
<dbReference type="InterPro" id="IPR001714">
    <property type="entry name" value="Pept_M24_MAP"/>
</dbReference>
<dbReference type="GO" id="GO:0006508">
    <property type="term" value="P:proteolysis"/>
    <property type="evidence" value="ECO:0007669"/>
    <property type="project" value="UniProtKB-KW"/>
</dbReference>
<evidence type="ECO:0000256" key="1">
    <source>
        <dbReference type="ARBA" id="ARBA00022438"/>
    </source>
</evidence>
<name>A0A6J6HQ67_9ZZZZ</name>
<dbReference type="PANTHER" id="PTHR43330:SF16">
    <property type="entry name" value="METHIONINE AMINOPEPTIDASE 2"/>
    <property type="match status" value="1"/>
</dbReference>
<evidence type="ECO:0000259" key="5">
    <source>
        <dbReference type="Pfam" id="PF00557"/>
    </source>
</evidence>
<dbReference type="GO" id="GO:0070006">
    <property type="term" value="F:metalloaminopeptidase activity"/>
    <property type="evidence" value="ECO:0007669"/>
    <property type="project" value="InterPro"/>
</dbReference>
<reference evidence="6" key="1">
    <citation type="submission" date="2020-05" db="EMBL/GenBank/DDBJ databases">
        <authorList>
            <person name="Chiriac C."/>
            <person name="Salcher M."/>
            <person name="Ghai R."/>
            <person name="Kavagutti S V."/>
        </authorList>
    </citation>
    <scope>NUCLEOTIDE SEQUENCE</scope>
</reference>
<keyword evidence="2" id="KW-0645">Protease</keyword>
<dbReference type="InterPro" id="IPR002467">
    <property type="entry name" value="Pept_M24A_MAP1"/>
</dbReference>
<feature type="domain" description="Peptidase M24" evidence="5">
    <location>
        <begin position="52"/>
        <end position="280"/>
    </location>
</feature>
<dbReference type="EMBL" id="CAEZVD010000003">
    <property type="protein sequence ID" value="CAB4615156.1"/>
    <property type="molecule type" value="Genomic_DNA"/>
</dbReference>
<keyword evidence="3" id="KW-0479">Metal-binding</keyword>
<dbReference type="InterPro" id="IPR036005">
    <property type="entry name" value="Creatinase/aminopeptidase-like"/>
</dbReference>
<dbReference type="GO" id="GO:0005829">
    <property type="term" value="C:cytosol"/>
    <property type="evidence" value="ECO:0007669"/>
    <property type="project" value="TreeGrafter"/>
</dbReference>
<dbReference type="SUPFAM" id="SSF55920">
    <property type="entry name" value="Creatinase/aminopeptidase"/>
    <property type="match status" value="1"/>
</dbReference>
<evidence type="ECO:0000313" key="6">
    <source>
        <dbReference type="EMBL" id="CAB4615156.1"/>
    </source>
</evidence>
<dbReference type="InterPro" id="IPR000994">
    <property type="entry name" value="Pept_M24"/>
</dbReference>
<gene>
    <name evidence="6" type="ORF">UFOPK1909_00140</name>
</gene>
<organism evidence="6">
    <name type="scientific">freshwater metagenome</name>
    <dbReference type="NCBI Taxonomy" id="449393"/>
    <lineage>
        <taxon>unclassified sequences</taxon>
        <taxon>metagenomes</taxon>
        <taxon>ecological metagenomes</taxon>
    </lineage>
</organism>
<dbReference type="PRINTS" id="PR00599">
    <property type="entry name" value="MAPEPTIDASE"/>
</dbReference>
<sequence>MPRDSKTGHLVPGKISPTRPVPAQIARPEYVGKPAPAKNIKGDVRTAQEIAKIRAAGKIAAQAIELVGSHAKPGVSTDELDRIGHEFLIANGAYPSTLGYRGYPKSLCSSVNEVICHGIPDDTILEDGDIVNIDITAFKDGFHGDSNQTFLVGEVEQEVQDLVLRTREAMMRGINAALPGRQINIIGRSIEAYAKRFNYGVVRDFTGHGIGESFHSGLVIPHYDSAPLYGDEIKVGMVFTIEPMLTLGTHEWDMWSDNWTVTTKDRSITAQFEHTIAITEDGPEILTLS</sequence>
<evidence type="ECO:0000256" key="2">
    <source>
        <dbReference type="ARBA" id="ARBA00022670"/>
    </source>
</evidence>
<dbReference type="Pfam" id="PF00557">
    <property type="entry name" value="Peptidase_M24"/>
    <property type="match status" value="1"/>
</dbReference>
<keyword evidence="4" id="KW-0378">Hydrolase</keyword>
<dbReference type="GO" id="GO:0046872">
    <property type="term" value="F:metal ion binding"/>
    <property type="evidence" value="ECO:0007669"/>
    <property type="project" value="UniProtKB-KW"/>
</dbReference>
<evidence type="ECO:0000256" key="4">
    <source>
        <dbReference type="ARBA" id="ARBA00022801"/>
    </source>
</evidence>
<dbReference type="PANTHER" id="PTHR43330">
    <property type="entry name" value="METHIONINE AMINOPEPTIDASE"/>
    <property type="match status" value="1"/>
</dbReference>